<evidence type="ECO:0000256" key="9">
    <source>
        <dbReference type="ARBA" id="ARBA00023204"/>
    </source>
</evidence>
<organism evidence="15 16">
    <name type="scientific">Pythium oligandrum</name>
    <name type="common">Mycoparasitic fungus</name>
    <dbReference type="NCBI Taxonomy" id="41045"/>
    <lineage>
        <taxon>Eukaryota</taxon>
        <taxon>Sar</taxon>
        <taxon>Stramenopiles</taxon>
        <taxon>Oomycota</taxon>
        <taxon>Peronosporomycetes</taxon>
        <taxon>Pythiales</taxon>
        <taxon>Pythiaceae</taxon>
        <taxon>Pythium</taxon>
    </lineage>
</organism>
<evidence type="ECO:0000313" key="16">
    <source>
        <dbReference type="Proteomes" id="UP000794436"/>
    </source>
</evidence>
<keyword evidence="5 12" id="KW-0547">Nucleotide-binding</keyword>
<evidence type="ECO:0000256" key="11">
    <source>
        <dbReference type="ARBA" id="ARBA00034003"/>
    </source>
</evidence>
<evidence type="ECO:0000256" key="1">
    <source>
        <dbReference type="ARBA" id="ARBA00007572"/>
    </source>
</evidence>
<keyword evidence="3" id="KW-0132">Cell division</keyword>
<dbReference type="Gene3D" id="2.40.50.140">
    <property type="entry name" value="Nucleic acid-binding proteins"/>
    <property type="match status" value="1"/>
</dbReference>
<evidence type="ECO:0000256" key="5">
    <source>
        <dbReference type="ARBA" id="ARBA00022741"/>
    </source>
</evidence>
<dbReference type="CDD" id="cd07900">
    <property type="entry name" value="Adenylation_DNA_ligase_I_Euk"/>
    <property type="match status" value="1"/>
</dbReference>
<dbReference type="InterPro" id="IPR050191">
    <property type="entry name" value="ATP-dep_DNA_ligase"/>
</dbReference>
<dbReference type="GO" id="GO:0071897">
    <property type="term" value="P:DNA biosynthetic process"/>
    <property type="evidence" value="ECO:0007669"/>
    <property type="project" value="InterPro"/>
</dbReference>
<dbReference type="PROSITE" id="PS50160">
    <property type="entry name" value="DNA_LIGASE_A3"/>
    <property type="match status" value="1"/>
</dbReference>
<keyword evidence="9 12" id="KW-0234">DNA repair</keyword>
<evidence type="ECO:0000256" key="12">
    <source>
        <dbReference type="RuleBase" id="RU000617"/>
    </source>
</evidence>
<dbReference type="Pfam" id="PF01068">
    <property type="entry name" value="DNA_ligase_A_M"/>
    <property type="match status" value="1"/>
</dbReference>
<dbReference type="InterPro" id="IPR000977">
    <property type="entry name" value="DNA_ligase_ATP-dep"/>
</dbReference>
<dbReference type="GO" id="GO:0006281">
    <property type="term" value="P:DNA repair"/>
    <property type="evidence" value="ECO:0007669"/>
    <property type="project" value="UniProtKB-KW"/>
</dbReference>
<evidence type="ECO:0000256" key="8">
    <source>
        <dbReference type="ARBA" id="ARBA00023172"/>
    </source>
</evidence>
<evidence type="ECO:0000256" key="4">
    <source>
        <dbReference type="ARBA" id="ARBA00022705"/>
    </source>
</evidence>
<dbReference type="InterPro" id="IPR016059">
    <property type="entry name" value="DNA_ligase_ATP-dep_CS"/>
</dbReference>
<gene>
    <name evidence="15" type="ORF">Poli38472_013441</name>
</gene>
<evidence type="ECO:0000256" key="6">
    <source>
        <dbReference type="ARBA" id="ARBA00022763"/>
    </source>
</evidence>
<dbReference type="EMBL" id="SPLM01000113">
    <property type="protein sequence ID" value="TMW57967.1"/>
    <property type="molecule type" value="Genomic_DNA"/>
</dbReference>
<keyword evidence="2 12" id="KW-0436">Ligase</keyword>
<proteinExistence type="inferred from homology"/>
<feature type="domain" description="ATP-dependent DNA ligase family profile" evidence="14">
    <location>
        <begin position="406"/>
        <end position="570"/>
    </location>
</feature>
<dbReference type="InterPro" id="IPR036599">
    <property type="entry name" value="DNA_ligase_N_sf"/>
</dbReference>
<dbReference type="GO" id="GO:0006310">
    <property type="term" value="P:DNA recombination"/>
    <property type="evidence" value="ECO:0007669"/>
    <property type="project" value="UniProtKB-KW"/>
</dbReference>
<keyword evidence="7 12" id="KW-0067">ATP-binding</keyword>
<keyword evidence="8 12" id="KW-0233">DNA recombination</keyword>
<evidence type="ECO:0000259" key="14">
    <source>
        <dbReference type="PROSITE" id="PS50160"/>
    </source>
</evidence>
<dbReference type="SUPFAM" id="SSF50249">
    <property type="entry name" value="Nucleic acid-binding proteins"/>
    <property type="match status" value="1"/>
</dbReference>
<dbReference type="GO" id="GO:0005739">
    <property type="term" value="C:mitochondrion"/>
    <property type="evidence" value="ECO:0007669"/>
    <property type="project" value="TreeGrafter"/>
</dbReference>
<keyword evidence="10" id="KW-0131">Cell cycle</keyword>
<dbReference type="GO" id="GO:0051301">
    <property type="term" value="P:cell division"/>
    <property type="evidence" value="ECO:0007669"/>
    <property type="project" value="UniProtKB-KW"/>
</dbReference>
<accession>A0A8K1C7H5</accession>
<keyword evidence="16" id="KW-1185">Reference proteome</keyword>
<dbReference type="PANTHER" id="PTHR45674:SF4">
    <property type="entry name" value="DNA LIGASE 1"/>
    <property type="match status" value="1"/>
</dbReference>
<protein>
    <recommendedName>
        <fullName evidence="12">DNA ligase</fullName>
        <ecNumber evidence="12">6.5.1.1</ecNumber>
    </recommendedName>
</protein>
<dbReference type="FunFam" id="2.40.50.140:FF:000062">
    <property type="entry name" value="DNA ligase"/>
    <property type="match status" value="1"/>
</dbReference>
<dbReference type="Pfam" id="PF04675">
    <property type="entry name" value="DNA_ligase_A_N"/>
    <property type="match status" value="1"/>
</dbReference>
<evidence type="ECO:0000256" key="3">
    <source>
        <dbReference type="ARBA" id="ARBA00022618"/>
    </source>
</evidence>
<dbReference type="Gene3D" id="1.10.3260.10">
    <property type="entry name" value="DNA ligase, ATP-dependent, N-terminal domain"/>
    <property type="match status" value="1"/>
</dbReference>
<comment type="similarity">
    <text evidence="1 13">Belongs to the ATP-dependent DNA ligase family.</text>
</comment>
<keyword evidence="4" id="KW-0235">DNA replication</keyword>
<dbReference type="EC" id="6.5.1.1" evidence="12"/>
<reference evidence="15" key="1">
    <citation type="submission" date="2019-03" db="EMBL/GenBank/DDBJ databases">
        <title>Long read genome sequence of the mycoparasitic Pythium oligandrum ATCC 38472 isolated from sugarbeet rhizosphere.</title>
        <authorList>
            <person name="Gaulin E."/>
        </authorList>
    </citation>
    <scope>NUCLEOTIDE SEQUENCE</scope>
    <source>
        <strain evidence="15">ATCC 38472_TT</strain>
    </source>
</reference>
<dbReference type="GO" id="GO:0003910">
    <property type="term" value="F:DNA ligase (ATP) activity"/>
    <property type="evidence" value="ECO:0007669"/>
    <property type="project" value="UniProtKB-EC"/>
</dbReference>
<dbReference type="OrthoDB" id="206088at2759"/>
<dbReference type="PROSITE" id="PS00697">
    <property type="entry name" value="DNA_LIGASE_A1"/>
    <property type="match status" value="1"/>
</dbReference>
<dbReference type="SUPFAM" id="SSF117018">
    <property type="entry name" value="ATP-dependent DNA ligase DNA-binding domain"/>
    <property type="match status" value="1"/>
</dbReference>
<evidence type="ECO:0000313" key="15">
    <source>
        <dbReference type="EMBL" id="TMW57967.1"/>
    </source>
</evidence>
<dbReference type="AlphaFoldDB" id="A0A8K1C7H5"/>
<comment type="caution">
    <text evidence="15">The sequence shown here is derived from an EMBL/GenBank/DDBJ whole genome shotgun (WGS) entry which is preliminary data.</text>
</comment>
<dbReference type="CDD" id="cd07969">
    <property type="entry name" value="OBF_DNA_ligase_I"/>
    <property type="match status" value="1"/>
</dbReference>
<dbReference type="GO" id="GO:0003677">
    <property type="term" value="F:DNA binding"/>
    <property type="evidence" value="ECO:0007669"/>
    <property type="project" value="InterPro"/>
</dbReference>
<comment type="catalytic activity">
    <reaction evidence="11 12">
        <text>ATP + (deoxyribonucleotide)n-3'-hydroxyl + 5'-phospho-(deoxyribonucleotide)m = (deoxyribonucleotide)n+m + AMP + diphosphate.</text>
        <dbReference type="EC" id="6.5.1.1"/>
    </reaction>
</comment>
<evidence type="ECO:0000256" key="7">
    <source>
        <dbReference type="ARBA" id="ARBA00022840"/>
    </source>
</evidence>
<dbReference type="GO" id="GO:0006273">
    <property type="term" value="P:lagging strand elongation"/>
    <property type="evidence" value="ECO:0007669"/>
    <property type="project" value="TreeGrafter"/>
</dbReference>
<dbReference type="NCBIfam" id="TIGR00574">
    <property type="entry name" value="dnl1"/>
    <property type="match status" value="1"/>
</dbReference>
<dbReference type="SUPFAM" id="SSF56091">
    <property type="entry name" value="DNA ligase/mRNA capping enzyme, catalytic domain"/>
    <property type="match status" value="1"/>
</dbReference>
<evidence type="ECO:0000256" key="10">
    <source>
        <dbReference type="ARBA" id="ARBA00023306"/>
    </source>
</evidence>
<dbReference type="InterPro" id="IPR012310">
    <property type="entry name" value="DNA_ligase_ATP-dep_cent"/>
</dbReference>
<dbReference type="InterPro" id="IPR012340">
    <property type="entry name" value="NA-bd_OB-fold"/>
</dbReference>
<keyword evidence="6 12" id="KW-0227">DNA damage</keyword>
<dbReference type="GO" id="GO:0005524">
    <property type="term" value="F:ATP binding"/>
    <property type="evidence" value="ECO:0007669"/>
    <property type="project" value="UniProtKB-KW"/>
</dbReference>
<dbReference type="GO" id="GO:0005634">
    <property type="term" value="C:nucleus"/>
    <property type="evidence" value="ECO:0007669"/>
    <property type="project" value="TreeGrafter"/>
</dbReference>
<name>A0A8K1C7H5_PYTOL</name>
<sequence length="719" mass="79192">MRRGLRGVHGVFQGARDAISRAKQRTWVRYVSVDAARRLSYSTSAQTADFRALAATFAAIENVKGSRDASIVLLADHLRTLVDSPSTLSAALFLTASKLAPPHEGVELRFGTRSFAPVLQRLLPPEQSVLVPWDTLVPSLPDYGRVIPLLQQDYDLQIAAGEPLSIKDVHKELVAMAKEEGKGSLQRKQDRAVALLQRCTSADEMVAIVRLLAHQQLRIGMGEKSILTALAQAFLPGLGDNGARPPLATQWTEAVTRAFSQQPDYAALASLLHDVRHVDALDERITRVLRTAKPRVGVPVLTMSAYPIASVNEALKRLQKTTTAATCEYKYDGARVQVHLKREADGTIACGCVFSRNMEDQTDKYGSLLNVVASQLREDVQEIVLEGEVVAMDRVTGAFLPFQVLQTKTTTDFCLFAFDLLALDGENCVPKTLRERRTQLQDVLRPSDGLLAFVEYLDLEWSSNAEEEHGQADRVRSFLQASVAAGCEGLMVKTLAESSEYRAGARSFSWMKLKHDYLRDENEPSENTKSTADTNGTFLPDTLDLVPIAAFYGKGRRVGVFGSFLLASYDATTGKYETIGKVGSGFSDAQLTQLSEELTPWITGDQTVPEDYVVTTGKKKAMAAGQLPDVWFRPAKVWEIRATQLTLSPSYTAGSTYLDASKQHSTRSTGLALRFPRFVRVRPEKAPSQATESALVAQLFQQQQINTTDDDRAEEKDTE</sequence>
<evidence type="ECO:0000256" key="13">
    <source>
        <dbReference type="RuleBase" id="RU004196"/>
    </source>
</evidence>
<evidence type="ECO:0000256" key="2">
    <source>
        <dbReference type="ARBA" id="ARBA00022598"/>
    </source>
</evidence>
<dbReference type="Gene3D" id="3.30.470.30">
    <property type="entry name" value="DNA ligase/mRNA capping enzyme"/>
    <property type="match status" value="1"/>
</dbReference>
<dbReference type="Proteomes" id="UP000794436">
    <property type="component" value="Unassembled WGS sequence"/>
</dbReference>
<dbReference type="Pfam" id="PF04679">
    <property type="entry name" value="DNA_ligase_A_C"/>
    <property type="match status" value="1"/>
</dbReference>
<dbReference type="InterPro" id="IPR012308">
    <property type="entry name" value="DNA_ligase_ATP-dep_N"/>
</dbReference>
<dbReference type="PANTHER" id="PTHR45674">
    <property type="entry name" value="DNA LIGASE 1/3 FAMILY MEMBER"/>
    <property type="match status" value="1"/>
</dbReference>
<dbReference type="InterPro" id="IPR012309">
    <property type="entry name" value="DNA_ligase_ATP-dep_C"/>
</dbReference>